<evidence type="ECO:0000256" key="1">
    <source>
        <dbReference type="SAM" id="SignalP"/>
    </source>
</evidence>
<name>A0A1H4AN74_9BACT</name>
<feature type="domain" description="Glycoside hydrolase 123 catalytic" evidence="2">
    <location>
        <begin position="473"/>
        <end position="629"/>
    </location>
</feature>
<accession>A0A1H4AN74</accession>
<feature type="signal peptide" evidence="1">
    <location>
        <begin position="1"/>
        <end position="19"/>
    </location>
</feature>
<organism evidence="3 4">
    <name type="scientific">Chitinophaga terrae</name>
    <name type="common">ex Kim and Jung 2007</name>
    <dbReference type="NCBI Taxonomy" id="408074"/>
    <lineage>
        <taxon>Bacteria</taxon>
        <taxon>Pseudomonadati</taxon>
        <taxon>Bacteroidota</taxon>
        <taxon>Chitinophagia</taxon>
        <taxon>Chitinophagales</taxon>
        <taxon>Chitinophagaceae</taxon>
        <taxon>Chitinophaga</taxon>
    </lineage>
</organism>
<keyword evidence="1" id="KW-0732">Signal</keyword>
<keyword evidence="4" id="KW-1185">Reference proteome</keyword>
<feature type="chain" id="PRO_5011793956" description="Glycoside hydrolase 123 catalytic domain-containing protein" evidence="1">
    <location>
        <begin position="20"/>
        <end position="670"/>
    </location>
</feature>
<sequence>MRIFQIQVFLLLLVASAIGQQPMKGLRADVAPAPNYSLTKSMSNVASLTDGKYTTGTMYWKDAGTLGWQNVNKITINITLPALTNIDFIKLNTVTGQKAQVNLPLSIMVFGSKDQQSWQQLGDMMDNNKVEDAYYNIISLTQQVDRSLRYLKLVVVPNGAYFFTDEISVFAKSNSARALQPDMSTDAIDTVVKSRRTAMIDRRFAAAPKGAAIAGGGSLTLSPLITAFSNPDQSGQQATVTTMVGLTTYATFNISNPTGKAQQIPVTLTDGGIGSTAVYWAKPVRSRDFKTVPDALMPIDNGQSLQLKPGESAVLVVKIKPSKSGNQQLKLKAGSMEQTVSLSVNPSSFSAYSKYAPDVNVWAYFNDPLLKDRPAAAQKDLLAHGATTFVFHPGILAPEKPLNQNSRLTDMLPMVKGFKQVLLFLNIPARKDDYWTPGNRQRFIAWYKSLVGALGQQGIASSNIYLYPVDEVKPAQGALYADFVKWVKSGVPDARFFATISDIKSLSLVQPLTDIVQVYNNNQLIAAAKSNQRPGQQIWLYDTKKPTKSLPPYSYYRLMGWKAFASGLTGFGFWQYADAGHDKGATSLWDDFDGQSADYNVVYDNGPAVISSRRWEAFKAGVDDYILLQAYAKKFGNGAALKICNEVLSNAGNPYTGEQARKNIISALEK</sequence>
<dbReference type="InterPro" id="IPR025150">
    <property type="entry name" value="GH123_cat"/>
</dbReference>
<gene>
    <name evidence="3" type="ORF">SAMN05660909_01661</name>
</gene>
<dbReference type="Gene3D" id="2.60.120.260">
    <property type="entry name" value="Galactose-binding domain-like"/>
    <property type="match status" value="1"/>
</dbReference>
<dbReference type="STRING" id="408074.SAMN05660909_01661"/>
<evidence type="ECO:0000313" key="4">
    <source>
        <dbReference type="Proteomes" id="UP000199656"/>
    </source>
</evidence>
<proteinExistence type="predicted"/>
<dbReference type="AlphaFoldDB" id="A0A1H4AN74"/>
<evidence type="ECO:0000313" key="3">
    <source>
        <dbReference type="EMBL" id="SEA37124.1"/>
    </source>
</evidence>
<dbReference type="Pfam" id="PF13320">
    <property type="entry name" value="GH123_cat"/>
    <property type="match status" value="1"/>
</dbReference>
<protein>
    <recommendedName>
        <fullName evidence="2">Glycoside hydrolase 123 catalytic domain-containing protein</fullName>
    </recommendedName>
</protein>
<reference evidence="4" key="1">
    <citation type="submission" date="2016-10" db="EMBL/GenBank/DDBJ databases">
        <authorList>
            <person name="Varghese N."/>
            <person name="Submissions S."/>
        </authorList>
    </citation>
    <scope>NUCLEOTIDE SEQUENCE [LARGE SCALE GENOMIC DNA]</scope>
    <source>
        <strain evidence="4">DSM 23920</strain>
    </source>
</reference>
<dbReference type="Proteomes" id="UP000199656">
    <property type="component" value="Unassembled WGS sequence"/>
</dbReference>
<dbReference type="EMBL" id="FNRL01000006">
    <property type="protein sequence ID" value="SEA37124.1"/>
    <property type="molecule type" value="Genomic_DNA"/>
</dbReference>
<evidence type="ECO:0000259" key="2">
    <source>
        <dbReference type="Pfam" id="PF13320"/>
    </source>
</evidence>